<dbReference type="Proteomes" id="UP000708208">
    <property type="component" value="Unassembled WGS sequence"/>
</dbReference>
<dbReference type="EMBL" id="CAJVCH010558647">
    <property type="protein sequence ID" value="CAG7831043.1"/>
    <property type="molecule type" value="Genomic_DNA"/>
</dbReference>
<keyword evidence="3" id="KW-1185">Reference proteome</keyword>
<evidence type="ECO:0000256" key="1">
    <source>
        <dbReference type="SAM" id="MobiDB-lite"/>
    </source>
</evidence>
<organism evidence="2 3">
    <name type="scientific">Allacma fusca</name>
    <dbReference type="NCBI Taxonomy" id="39272"/>
    <lineage>
        <taxon>Eukaryota</taxon>
        <taxon>Metazoa</taxon>
        <taxon>Ecdysozoa</taxon>
        <taxon>Arthropoda</taxon>
        <taxon>Hexapoda</taxon>
        <taxon>Collembola</taxon>
        <taxon>Symphypleona</taxon>
        <taxon>Sminthuridae</taxon>
        <taxon>Allacma</taxon>
    </lineage>
</organism>
<reference evidence="2" key="1">
    <citation type="submission" date="2021-06" db="EMBL/GenBank/DDBJ databases">
        <authorList>
            <person name="Hodson N. C."/>
            <person name="Mongue J. A."/>
            <person name="Jaron S. K."/>
        </authorList>
    </citation>
    <scope>NUCLEOTIDE SEQUENCE</scope>
</reference>
<proteinExistence type="predicted"/>
<sequence>MSNNYIRGESIRVGENRYTYNYTLELKSGLTKEYYICDLCRTRLHVYVDLGRFELKSAHKEKKCAEAHQKFVEEFKTKHNRTPMMESIIVDSRIDNDDTFGPTFLDDSFALSALMDVSNDPMTGANTGSGSGLDTTFCQTFLDTAFLDDTMVSWSDDSSRIPDTDVDTDLDTTVSGNGSVLESVQDSPPSPVPSSSRRYKTPIRHGDMGWT</sequence>
<name>A0A8J2PI12_9HEXA</name>
<evidence type="ECO:0000313" key="3">
    <source>
        <dbReference type="Proteomes" id="UP000708208"/>
    </source>
</evidence>
<protein>
    <submittedName>
        <fullName evidence="2">Uncharacterized protein</fullName>
    </submittedName>
</protein>
<gene>
    <name evidence="2" type="ORF">AFUS01_LOCUS40806</name>
</gene>
<feature type="region of interest" description="Disordered" evidence="1">
    <location>
        <begin position="157"/>
        <end position="211"/>
    </location>
</feature>
<accession>A0A8J2PI12</accession>
<comment type="caution">
    <text evidence="2">The sequence shown here is derived from an EMBL/GenBank/DDBJ whole genome shotgun (WGS) entry which is preliminary data.</text>
</comment>
<evidence type="ECO:0000313" key="2">
    <source>
        <dbReference type="EMBL" id="CAG7831043.1"/>
    </source>
</evidence>
<dbReference type="AlphaFoldDB" id="A0A8J2PI12"/>
<feature type="compositionally biased region" description="Polar residues" evidence="1">
    <location>
        <begin position="175"/>
        <end position="186"/>
    </location>
</feature>